<accession>A0AAU8D1N3</accession>
<gene>
    <name evidence="2" type="ORF">ABVK50_30920</name>
</gene>
<dbReference type="Gene3D" id="3.40.640.10">
    <property type="entry name" value="Type I PLP-dependent aspartate aminotransferase-like (Major domain)"/>
    <property type="match status" value="1"/>
</dbReference>
<dbReference type="Gene3D" id="3.90.1150.10">
    <property type="entry name" value="Aspartate Aminotransferase, domain 1"/>
    <property type="match status" value="1"/>
</dbReference>
<dbReference type="EMBL" id="CP159256">
    <property type="protein sequence ID" value="XCG52542.1"/>
    <property type="molecule type" value="Genomic_DNA"/>
</dbReference>
<name>A0AAU8D1N3_9HYPH</name>
<proteinExistence type="predicted"/>
<protein>
    <submittedName>
        <fullName evidence="2">Uncharacterized protein</fullName>
    </submittedName>
</protein>
<geneLocation type="plasmid" evidence="2">
    <name>pMk2240A</name>
</geneLocation>
<evidence type="ECO:0000313" key="2">
    <source>
        <dbReference type="EMBL" id="XCG52542.1"/>
    </source>
</evidence>
<organism evidence="2">
    <name type="scientific">Mesorhizobium sp. WSM2240</name>
    <dbReference type="NCBI Taxonomy" id="3228851"/>
    <lineage>
        <taxon>Bacteria</taxon>
        <taxon>Pseudomonadati</taxon>
        <taxon>Pseudomonadota</taxon>
        <taxon>Alphaproteobacteria</taxon>
        <taxon>Hyphomicrobiales</taxon>
        <taxon>Phyllobacteriaceae</taxon>
        <taxon>Mesorhizobium</taxon>
    </lineage>
</organism>
<keyword evidence="2" id="KW-0614">Plasmid</keyword>
<dbReference type="RefSeq" id="WP_353646745.1">
    <property type="nucleotide sequence ID" value="NZ_CP159256.1"/>
</dbReference>
<reference evidence="2" key="1">
    <citation type="submission" date="2024-06" db="EMBL/GenBank/DDBJ databases">
        <title>Mesorhizobium karijinii sp. nov., a symbiont of the iconic Swainsona formosa from arid Australia.</title>
        <authorList>
            <person name="Hill Y.J."/>
            <person name="Watkin E.L.J."/>
            <person name="O'Hara G.W."/>
            <person name="Terpolilli J."/>
            <person name="Tye M.L."/>
            <person name="Kohlmeier M.G."/>
        </authorList>
    </citation>
    <scope>NUCLEOTIDE SEQUENCE</scope>
    <source>
        <strain evidence="2">WSM2240</strain>
        <plasmid evidence="2">pMk2240A</plasmid>
    </source>
</reference>
<dbReference type="InterPro" id="IPR015421">
    <property type="entry name" value="PyrdxlP-dep_Trfase_major"/>
</dbReference>
<feature type="region of interest" description="Disordered" evidence="1">
    <location>
        <begin position="1"/>
        <end position="21"/>
    </location>
</feature>
<dbReference type="AlphaFoldDB" id="A0AAU8D1N3"/>
<evidence type="ECO:0000256" key="1">
    <source>
        <dbReference type="SAM" id="MobiDB-lite"/>
    </source>
</evidence>
<sequence>MNAFMPPTRLSIGSSPSKVAPEFAAQTRSTIGDLDPESTQLRELIKAQIRLAFGTANRITFPLPAPALLAMVMEPATLLETGDTARTTAARWNG</sequence>
<dbReference type="InterPro" id="IPR015422">
    <property type="entry name" value="PyrdxlP-dep_Trfase_small"/>
</dbReference>